<protein>
    <submittedName>
        <fullName evidence="1">Uncharacterized protein</fullName>
    </submittedName>
</protein>
<accession>A0A8S1P0V2</accession>
<name>A0A8S1P0V2_9CILI</name>
<organism evidence="1 2">
    <name type="scientific">Paramecium sonneborni</name>
    <dbReference type="NCBI Taxonomy" id="65129"/>
    <lineage>
        <taxon>Eukaryota</taxon>
        <taxon>Sar</taxon>
        <taxon>Alveolata</taxon>
        <taxon>Ciliophora</taxon>
        <taxon>Intramacronucleata</taxon>
        <taxon>Oligohymenophorea</taxon>
        <taxon>Peniculida</taxon>
        <taxon>Parameciidae</taxon>
        <taxon>Paramecium</taxon>
    </lineage>
</organism>
<dbReference type="OrthoDB" id="309775at2759"/>
<gene>
    <name evidence="1" type="ORF">PSON_ATCC_30995.1.T0650235</name>
</gene>
<dbReference type="AlphaFoldDB" id="A0A8S1P0V2"/>
<evidence type="ECO:0000313" key="2">
    <source>
        <dbReference type="Proteomes" id="UP000692954"/>
    </source>
</evidence>
<dbReference type="Proteomes" id="UP000692954">
    <property type="component" value="Unassembled WGS sequence"/>
</dbReference>
<evidence type="ECO:0000313" key="1">
    <source>
        <dbReference type="EMBL" id="CAD8096055.1"/>
    </source>
</evidence>
<dbReference type="EMBL" id="CAJJDN010000065">
    <property type="protein sequence ID" value="CAD8096055.1"/>
    <property type="molecule type" value="Genomic_DNA"/>
</dbReference>
<reference evidence="1" key="1">
    <citation type="submission" date="2021-01" db="EMBL/GenBank/DDBJ databases">
        <authorList>
            <consortium name="Genoscope - CEA"/>
            <person name="William W."/>
        </authorList>
    </citation>
    <scope>NUCLEOTIDE SEQUENCE</scope>
</reference>
<proteinExistence type="predicted"/>
<comment type="caution">
    <text evidence="1">The sequence shown here is derived from an EMBL/GenBank/DDBJ whole genome shotgun (WGS) entry which is preliminary data.</text>
</comment>
<keyword evidence="2" id="KW-1185">Reference proteome</keyword>
<sequence length="229" mass="27817">MNSLIRKYFNQIKYGNFDVLLRNSERVLGVGSLVLIITQFLNDKELLQKQDNYQRNIINQTFEFYKQDCKDRHKFQMQKQKYQKNYIQDPEYLNIKHNNNYMFYSFNNISMEQKQYIKIQDLLNRKKKQTQQCQIQQEQRIQVQQKQIELTQQKQINDKQNVEKKIELEKLISEVYSLLSEEEPKTLPKPNLRLNDITKNLCPIVQYQRVKQLAQKLRGSQQQKNVNYI</sequence>